<dbReference type="Proteomes" id="UP000654075">
    <property type="component" value="Unassembled WGS sequence"/>
</dbReference>
<comment type="caution">
    <text evidence="1">The sequence shown here is derived from an EMBL/GenBank/DDBJ whole genome shotgun (WGS) entry which is preliminary data.</text>
</comment>
<keyword evidence="2" id="KW-1185">Reference proteome</keyword>
<proteinExistence type="predicted"/>
<dbReference type="AlphaFoldDB" id="A0A813FXQ4"/>
<organism evidence="1 2">
    <name type="scientific">Polarella glacialis</name>
    <name type="common">Dinoflagellate</name>
    <dbReference type="NCBI Taxonomy" id="89957"/>
    <lineage>
        <taxon>Eukaryota</taxon>
        <taxon>Sar</taxon>
        <taxon>Alveolata</taxon>
        <taxon>Dinophyceae</taxon>
        <taxon>Suessiales</taxon>
        <taxon>Suessiaceae</taxon>
        <taxon>Polarella</taxon>
    </lineage>
</organism>
<reference evidence="1" key="1">
    <citation type="submission" date="2021-02" db="EMBL/GenBank/DDBJ databases">
        <authorList>
            <person name="Dougan E. K."/>
            <person name="Rhodes N."/>
            <person name="Thang M."/>
            <person name="Chan C."/>
        </authorList>
    </citation>
    <scope>NUCLEOTIDE SEQUENCE</scope>
</reference>
<dbReference type="EMBL" id="CAJNNV010025622">
    <property type="protein sequence ID" value="CAE8615382.1"/>
    <property type="molecule type" value="Genomic_DNA"/>
</dbReference>
<sequence length="75" mass="8341">VVLVAAYTSDLGDSNERRSGYFSRPWDWADPRDASGCTEGQRRLCSPIRFHERSLLAHQRAAGCEERLEATGGVC</sequence>
<name>A0A813FXQ4_POLGL</name>
<evidence type="ECO:0000313" key="2">
    <source>
        <dbReference type="Proteomes" id="UP000654075"/>
    </source>
</evidence>
<accession>A0A813FXQ4</accession>
<protein>
    <submittedName>
        <fullName evidence="1">Uncharacterized protein</fullName>
    </submittedName>
</protein>
<evidence type="ECO:0000313" key="1">
    <source>
        <dbReference type="EMBL" id="CAE8615382.1"/>
    </source>
</evidence>
<feature type="non-terminal residue" evidence="1">
    <location>
        <position position="75"/>
    </location>
</feature>
<gene>
    <name evidence="1" type="ORF">PGLA1383_LOCUS33101</name>
</gene>
<dbReference type="OrthoDB" id="2369073at2759"/>